<feature type="compositionally biased region" description="Polar residues" evidence="1">
    <location>
        <begin position="60"/>
        <end position="82"/>
    </location>
</feature>
<feature type="compositionally biased region" description="Polar residues" evidence="1">
    <location>
        <begin position="456"/>
        <end position="467"/>
    </location>
</feature>
<feature type="compositionally biased region" description="Low complexity" evidence="1">
    <location>
        <begin position="470"/>
        <end position="487"/>
    </location>
</feature>
<dbReference type="VEuPathDB" id="FungiDB:AJ78_00751"/>
<organism evidence="2 3">
    <name type="scientific">Emergomyces pasteurianus Ep9510</name>
    <dbReference type="NCBI Taxonomy" id="1447872"/>
    <lineage>
        <taxon>Eukaryota</taxon>
        <taxon>Fungi</taxon>
        <taxon>Dikarya</taxon>
        <taxon>Ascomycota</taxon>
        <taxon>Pezizomycotina</taxon>
        <taxon>Eurotiomycetes</taxon>
        <taxon>Eurotiomycetidae</taxon>
        <taxon>Onygenales</taxon>
        <taxon>Ajellomycetaceae</taxon>
        <taxon>Emergomyces</taxon>
    </lineage>
</organism>
<evidence type="ECO:0000313" key="2">
    <source>
        <dbReference type="EMBL" id="OJD19302.1"/>
    </source>
</evidence>
<accession>A0A1J9PSR6</accession>
<keyword evidence="3" id="KW-1185">Reference proteome</keyword>
<feature type="region of interest" description="Disordered" evidence="1">
    <location>
        <begin position="365"/>
        <end position="502"/>
    </location>
</feature>
<name>A0A1J9PSR6_9EURO</name>
<feature type="region of interest" description="Disordered" evidence="1">
    <location>
        <begin position="1"/>
        <end position="247"/>
    </location>
</feature>
<feature type="compositionally biased region" description="Basic and acidic residues" evidence="1">
    <location>
        <begin position="194"/>
        <end position="208"/>
    </location>
</feature>
<protein>
    <submittedName>
        <fullName evidence="2">Uncharacterized protein</fullName>
    </submittedName>
</protein>
<feature type="compositionally biased region" description="Gly residues" evidence="1">
    <location>
        <begin position="441"/>
        <end position="451"/>
    </location>
</feature>
<evidence type="ECO:0000256" key="1">
    <source>
        <dbReference type="SAM" id="MobiDB-lite"/>
    </source>
</evidence>
<proteinExistence type="predicted"/>
<feature type="region of interest" description="Disordered" evidence="1">
    <location>
        <begin position="282"/>
        <end position="340"/>
    </location>
</feature>
<feature type="compositionally biased region" description="Basic and acidic residues" evidence="1">
    <location>
        <begin position="238"/>
        <end position="247"/>
    </location>
</feature>
<feature type="compositionally biased region" description="Basic and acidic residues" evidence="1">
    <location>
        <begin position="165"/>
        <end position="177"/>
    </location>
</feature>
<reference evidence="2 3" key="1">
    <citation type="submission" date="2015-07" db="EMBL/GenBank/DDBJ databases">
        <title>Emmonsia species relationships and genome sequence.</title>
        <authorList>
            <consortium name="The Broad Institute Genomics Platform"/>
            <person name="Cuomo C.A."/>
            <person name="Munoz J.F."/>
            <person name="Imamovic A."/>
            <person name="Priest M.E."/>
            <person name="Young S."/>
            <person name="Clay O.K."/>
            <person name="McEwen J.G."/>
        </authorList>
    </citation>
    <scope>NUCLEOTIDE SEQUENCE [LARGE SCALE GENOMIC DNA]</scope>
    <source>
        <strain evidence="2 3">UAMH 9510</strain>
    </source>
</reference>
<dbReference type="OrthoDB" id="2402960at2759"/>
<feature type="compositionally biased region" description="Basic and acidic residues" evidence="1">
    <location>
        <begin position="282"/>
        <end position="320"/>
    </location>
</feature>
<feature type="compositionally biased region" description="Polar residues" evidence="1">
    <location>
        <begin position="89"/>
        <end position="109"/>
    </location>
</feature>
<dbReference type="AlphaFoldDB" id="A0A1J9PSR6"/>
<gene>
    <name evidence="2" type="ORF">AJ78_00751</name>
</gene>
<dbReference type="EMBL" id="LGRN01000013">
    <property type="protein sequence ID" value="OJD19302.1"/>
    <property type="molecule type" value="Genomic_DNA"/>
</dbReference>
<dbReference type="Proteomes" id="UP000182235">
    <property type="component" value="Unassembled WGS sequence"/>
</dbReference>
<sequence length="502" mass="53515">MDEFAQTRGVDDLFDDEIIPLPSQKVEIEYHPEPELAPQSEPVGHEPTPQQPHSSDSRPHSQPRTSLSPEKQQLQQRGSDNSPAPAERQAQSLGNPQESSTVAPSGRNGSHNRNRANGRGYGGERGRGRGRGGGGSGRGGRKARPLVTEERGDAPTPPSPAGGIRGDEQGKDGKEGESDTQGGGDTGGKAQVMDGEKEDNADKSREQDTTPAPAPSPAPKAFAVKGDRSGTGGVKKPKLTEHELTERIKTAKLRAAERAAAHARAEADEASFLERERVAAEKRREEMQNRRVMNGERERNRQRKLDAQTRREWDVEKSAEEFAASGRGRGGGGSSYRRGAHGAVAYDGTAPAADVLRGHAEELFPESNGGYFRGRGSGRGNPRRGRGGRGRGDYFGKQSYGTPSGPDIGKWVEGVSPSHHPPEAPRVSAEDEFPALPAAPGGNGNANGNGKGINEDVTTPLSPQGTWADQVEMTQSQQPQQEQSLQTALSSMTLKEQEGPGS</sequence>
<evidence type="ECO:0000313" key="3">
    <source>
        <dbReference type="Proteomes" id="UP000182235"/>
    </source>
</evidence>
<dbReference type="STRING" id="1447872.A0A1J9PSR6"/>
<comment type="caution">
    <text evidence="2">The sequence shown here is derived from an EMBL/GenBank/DDBJ whole genome shotgun (WGS) entry which is preliminary data.</text>
</comment>